<evidence type="ECO:0000313" key="3">
    <source>
        <dbReference type="Proteomes" id="UP000253664"/>
    </source>
</evidence>
<dbReference type="EMBL" id="LKCN02000023">
    <property type="protein sequence ID" value="RCI07885.1"/>
    <property type="molecule type" value="Genomic_DNA"/>
</dbReference>
<accession>A0A367L0C7</accession>
<feature type="region of interest" description="Disordered" evidence="1">
    <location>
        <begin position="1"/>
        <end position="63"/>
    </location>
</feature>
<sequence length="83" mass="8805">MLSLAGGGKAAAAATVDRTTAGSVERERRDGTLARARRAKGSECVAKEKDENGRGEKTGKEAVVSQMAINGLRRMKRERSGTE</sequence>
<dbReference type="AlphaFoldDB" id="A0A367L0C7"/>
<evidence type="ECO:0000256" key="1">
    <source>
        <dbReference type="SAM" id="MobiDB-lite"/>
    </source>
</evidence>
<proteinExistence type="predicted"/>
<organism evidence="2 3">
    <name type="scientific">Ophiocordyceps polyrhachis-furcata BCC 54312</name>
    <dbReference type="NCBI Taxonomy" id="1330021"/>
    <lineage>
        <taxon>Eukaryota</taxon>
        <taxon>Fungi</taxon>
        <taxon>Dikarya</taxon>
        <taxon>Ascomycota</taxon>
        <taxon>Pezizomycotina</taxon>
        <taxon>Sordariomycetes</taxon>
        <taxon>Hypocreomycetidae</taxon>
        <taxon>Hypocreales</taxon>
        <taxon>Ophiocordycipitaceae</taxon>
        <taxon>Ophiocordyceps</taxon>
    </lineage>
</organism>
<feature type="compositionally biased region" description="Basic and acidic residues" evidence="1">
    <location>
        <begin position="45"/>
        <end position="60"/>
    </location>
</feature>
<name>A0A367L0C7_9HYPO</name>
<feature type="compositionally biased region" description="Low complexity" evidence="1">
    <location>
        <begin position="10"/>
        <end position="22"/>
    </location>
</feature>
<reference evidence="2 3" key="1">
    <citation type="journal article" date="2015" name="BMC Genomics">
        <title>Insights from the genome of Ophiocordyceps polyrhachis-furcata to pathogenicity and host specificity in insect fungi.</title>
        <authorList>
            <person name="Wichadakul D."/>
            <person name="Kobmoo N."/>
            <person name="Ingsriswang S."/>
            <person name="Tangphatsornruang S."/>
            <person name="Chantasingh D."/>
            <person name="Luangsa-ard J.J."/>
            <person name="Eurwilaichitr L."/>
        </authorList>
    </citation>
    <scope>NUCLEOTIDE SEQUENCE [LARGE SCALE GENOMIC DNA]</scope>
    <source>
        <strain evidence="2 3">BCC 54312</strain>
    </source>
</reference>
<keyword evidence="3" id="KW-1185">Reference proteome</keyword>
<protein>
    <submittedName>
        <fullName evidence="2">Uncharacterized protein</fullName>
    </submittedName>
</protein>
<dbReference type="Proteomes" id="UP000253664">
    <property type="component" value="Unassembled WGS sequence"/>
</dbReference>
<gene>
    <name evidence="2" type="ORF">L249_5857</name>
</gene>
<comment type="caution">
    <text evidence="2">The sequence shown here is derived from an EMBL/GenBank/DDBJ whole genome shotgun (WGS) entry which is preliminary data.</text>
</comment>
<evidence type="ECO:0000313" key="2">
    <source>
        <dbReference type="EMBL" id="RCI07885.1"/>
    </source>
</evidence>